<organism evidence="2 3">
    <name type="scientific">Steinernema glaseri</name>
    <dbReference type="NCBI Taxonomy" id="37863"/>
    <lineage>
        <taxon>Eukaryota</taxon>
        <taxon>Metazoa</taxon>
        <taxon>Ecdysozoa</taxon>
        <taxon>Nematoda</taxon>
        <taxon>Chromadorea</taxon>
        <taxon>Rhabditida</taxon>
        <taxon>Tylenchina</taxon>
        <taxon>Panagrolaimomorpha</taxon>
        <taxon>Strongyloidoidea</taxon>
        <taxon>Steinernematidae</taxon>
        <taxon>Steinernema</taxon>
    </lineage>
</organism>
<sequence>MRLRGFLLNEIVKSLKSGGGLGRRKSTRQEGLLFSMCFISRLLFLLACLNSCLVYIVLDCLVYKLAMSRLQSSKYCCLVCKVEAAVWKTRDLAV</sequence>
<feature type="transmembrane region" description="Helical" evidence="1">
    <location>
        <begin position="32"/>
        <end position="58"/>
    </location>
</feature>
<protein>
    <submittedName>
        <fullName evidence="3">5'-nucleotidase</fullName>
    </submittedName>
</protein>
<accession>A0A1I7ZLJ2</accession>
<name>A0A1I7ZLJ2_9BILA</name>
<evidence type="ECO:0000313" key="3">
    <source>
        <dbReference type="WBParaSite" id="L893_g27392.t4"/>
    </source>
</evidence>
<keyword evidence="1" id="KW-1133">Transmembrane helix</keyword>
<keyword evidence="2" id="KW-1185">Reference proteome</keyword>
<proteinExistence type="predicted"/>
<dbReference type="Proteomes" id="UP000095287">
    <property type="component" value="Unplaced"/>
</dbReference>
<evidence type="ECO:0000313" key="2">
    <source>
        <dbReference type="Proteomes" id="UP000095287"/>
    </source>
</evidence>
<keyword evidence="1" id="KW-0472">Membrane</keyword>
<evidence type="ECO:0000256" key="1">
    <source>
        <dbReference type="SAM" id="Phobius"/>
    </source>
</evidence>
<dbReference type="AlphaFoldDB" id="A0A1I7ZLJ2"/>
<keyword evidence="1" id="KW-0812">Transmembrane</keyword>
<reference evidence="3" key="1">
    <citation type="submission" date="2016-11" db="UniProtKB">
        <authorList>
            <consortium name="WormBaseParasite"/>
        </authorList>
    </citation>
    <scope>IDENTIFICATION</scope>
</reference>
<dbReference type="WBParaSite" id="L893_g27392.t4">
    <property type="protein sequence ID" value="L893_g27392.t4"/>
    <property type="gene ID" value="L893_g27392"/>
</dbReference>